<gene>
    <name evidence="1" type="ORF">LMG29542_04331</name>
</gene>
<evidence type="ECO:0000313" key="2">
    <source>
        <dbReference type="Proteomes" id="UP000494363"/>
    </source>
</evidence>
<proteinExistence type="predicted"/>
<dbReference type="AlphaFoldDB" id="A0A6J5EBA3"/>
<dbReference type="PROSITE" id="PS51257">
    <property type="entry name" value="PROKAR_LIPOPROTEIN"/>
    <property type="match status" value="1"/>
</dbReference>
<organism evidence="1 2">
    <name type="scientific">Paraburkholderia humisilvae</name>
    <dbReference type="NCBI Taxonomy" id="627669"/>
    <lineage>
        <taxon>Bacteria</taxon>
        <taxon>Pseudomonadati</taxon>
        <taxon>Pseudomonadota</taxon>
        <taxon>Betaproteobacteria</taxon>
        <taxon>Burkholderiales</taxon>
        <taxon>Burkholderiaceae</taxon>
        <taxon>Paraburkholderia</taxon>
    </lineage>
</organism>
<dbReference type="RefSeq" id="WP_281369812.1">
    <property type="nucleotide sequence ID" value="NZ_CADIKH010000020.1"/>
</dbReference>
<sequence>MKREVKRLIATLIAGALLATALGGCIFVPYDDGYHHHHDYDYR</sequence>
<evidence type="ECO:0000313" key="1">
    <source>
        <dbReference type="EMBL" id="CAB3762335.1"/>
    </source>
</evidence>
<protein>
    <recommendedName>
        <fullName evidence="3">Lipoprotein</fullName>
    </recommendedName>
</protein>
<dbReference type="EMBL" id="CADIKH010000020">
    <property type="protein sequence ID" value="CAB3762335.1"/>
    <property type="molecule type" value="Genomic_DNA"/>
</dbReference>
<name>A0A6J5EBA3_9BURK</name>
<evidence type="ECO:0008006" key="3">
    <source>
        <dbReference type="Google" id="ProtNLM"/>
    </source>
</evidence>
<dbReference type="Proteomes" id="UP000494363">
    <property type="component" value="Unassembled WGS sequence"/>
</dbReference>
<keyword evidence="2" id="KW-1185">Reference proteome</keyword>
<reference evidence="1 2" key="1">
    <citation type="submission" date="2020-04" db="EMBL/GenBank/DDBJ databases">
        <authorList>
            <person name="De Canck E."/>
        </authorList>
    </citation>
    <scope>NUCLEOTIDE SEQUENCE [LARGE SCALE GENOMIC DNA]</scope>
    <source>
        <strain evidence="1 2">LMG 29542</strain>
    </source>
</reference>
<accession>A0A6J5EBA3</accession>